<name>A0A4Y2L003_ARAVE</name>
<feature type="domain" description="C2H2-type" evidence="2">
    <location>
        <begin position="234"/>
        <end position="257"/>
    </location>
</feature>
<dbReference type="EMBL" id="BGPR01005140">
    <property type="protein sequence ID" value="GBN07187.1"/>
    <property type="molecule type" value="Genomic_DNA"/>
</dbReference>
<dbReference type="PANTHER" id="PTHR19446">
    <property type="entry name" value="REVERSE TRANSCRIPTASES"/>
    <property type="match status" value="1"/>
</dbReference>
<feature type="domain" description="C2H2-type" evidence="2">
    <location>
        <begin position="113"/>
        <end position="136"/>
    </location>
</feature>
<feature type="compositionally biased region" description="Polar residues" evidence="1">
    <location>
        <begin position="1"/>
        <end position="21"/>
    </location>
</feature>
<feature type="region of interest" description="Disordered" evidence="1">
    <location>
        <begin position="1"/>
        <end position="22"/>
    </location>
</feature>
<dbReference type="AlphaFoldDB" id="A0A4Y2L003"/>
<dbReference type="OrthoDB" id="6628767at2759"/>
<dbReference type="SMART" id="SM00355">
    <property type="entry name" value="ZnF_C2H2"/>
    <property type="match status" value="3"/>
</dbReference>
<gene>
    <name evidence="3" type="ORF">AVEN_246860_1</name>
</gene>
<dbReference type="InterPro" id="IPR013087">
    <property type="entry name" value="Znf_C2H2_type"/>
</dbReference>
<keyword evidence="4" id="KW-1185">Reference proteome</keyword>
<feature type="domain" description="C2H2-type" evidence="2">
    <location>
        <begin position="85"/>
        <end position="105"/>
    </location>
</feature>
<evidence type="ECO:0000313" key="4">
    <source>
        <dbReference type="Proteomes" id="UP000499080"/>
    </source>
</evidence>
<dbReference type="Gene3D" id="3.30.160.60">
    <property type="entry name" value="Classic Zinc Finger"/>
    <property type="match status" value="1"/>
</dbReference>
<proteinExistence type="predicted"/>
<comment type="caution">
    <text evidence="3">The sequence shown here is derived from an EMBL/GenBank/DDBJ whole genome shotgun (WGS) entry which is preliminary data.</text>
</comment>
<organism evidence="3 4">
    <name type="scientific">Araneus ventricosus</name>
    <name type="common">Orbweaver spider</name>
    <name type="synonym">Epeira ventricosa</name>
    <dbReference type="NCBI Taxonomy" id="182803"/>
    <lineage>
        <taxon>Eukaryota</taxon>
        <taxon>Metazoa</taxon>
        <taxon>Ecdysozoa</taxon>
        <taxon>Arthropoda</taxon>
        <taxon>Chelicerata</taxon>
        <taxon>Arachnida</taxon>
        <taxon>Araneae</taxon>
        <taxon>Araneomorphae</taxon>
        <taxon>Entelegynae</taxon>
        <taxon>Araneoidea</taxon>
        <taxon>Araneidae</taxon>
        <taxon>Araneus</taxon>
    </lineage>
</organism>
<evidence type="ECO:0000313" key="3">
    <source>
        <dbReference type="EMBL" id="GBN07187.1"/>
    </source>
</evidence>
<feature type="region of interest" description="Disordered" evidence="1">
    <location>
        <begin position="167"/>
        <end position="194"/>
    </location>
</feature>
<dbReference type="Proteomes" id="UP000499080">
    <property type="component" value="Unassembled WGS sequence"/>
</dbReference>
<feature type="compositionally biased region" description="Polar residues" evidence="1">
    <location>
        <begin position="177"/>
        <end position="191"/>
    </location>
</feature>
<evidence type="ECO:0000259" key="2">
    <source>
        <dbReference type="SMART" id="SM00355"/>
    </source>
</evidence>
<evidence type="ECO:0000256" key="1">
    <source>
        <dbReference type="SAM" id="MobiDB-lite"/>
    </source>
</evidence>
<feature type="region of interest" description="Disordered" evidence="1">
    <location>
        <begin position="250"/>
        <end position="281"/>
    </location>
</feature>
<protein>
    <recommendedName>
        <fullName evidence="2">C2H2-type domain-containing protein</fullName>
    </recommendedName>
</protein>
<accession>A0A4Y2L003</accession>
<sequence length="535" mass="59564">MALAPLNTNQPTNPSVLSSSDGFGRENGRAQGLLAQRHEAYKINAVLGHWVHGVPPEAGILLPVVLCHRGRPAAVGQVGRDSPCYKCAKCKEMYKTEAAFLQHICSPSPSRTWTCVLCEFVAKKRRGLRFHMKEKHNTWKVRTNEHGLPVANLTPALPRTPKARLIQFPSPRHDDTAQSGEESGNPGPSMQKSDKHITHVANLVEIDDHETGACQTQKHSGDLPLDLSQKESRAKCLKCTFVAPSTPALEKHVREDHSPTLSTPYEVELPDSPVQDTSTGSTDEASNYFCVIVEQAIAEIQSSVLNGPPRDFANSPPAPPVNVSDPKTIQILFKKNPRKAVRAITKKDGERCRIPVSILEPHFSTVWGPSNFQPDFFRQCEEERVPLLDTPFTVREVKTKLKNAENTSPGPDRIAYSDWKSIPSSVKFLTTVFNACVHFRRIPPSWKTSTTVLLPKSGDPSLPNNWRPIALSATIYKMFTKCLAARLSTWCERYDILSNCQKGFTPHDGVIEHNYVLKNFLDCTEKPFGRMHCMA</sequence>
<reference evidence="3 4" key="1">
    <citation type="journal article" date="2019" name="Sci. Rep.">
        <title>Orb-weaving spider Araneus ventricosus genome elucidates the spidroin gene catalogue.</title>
        <authorList>
            <person name="Kono N."/>
            <person name="Nakamura H."/>
            <person name="Ohtoshi R."/>
            <person name="Moran D.A.P."/>
            <person name="Shinohara A."/>
            <person name="Yoshida Y."/>
            <person name="Fujiwara M."/>
            <person name="Mori M."/>
            <person name="Tomita M."/>
            <person name="Arakawa K."/>
        </authorList>
    </citation>
    <scope>NUCLEOTIDE SEQUENCE [LARGE SCALE GENOMIC DNA]</scope>
</reference>